<comment type="subcellular location">
    <subcellularLocation>
        <location evidence="1">Membrane</location>
        <topology evidence="1">Multi-pass membrane protein</topology>
    </subcellularLocation>
</comment>
<dbReference type="GO" id="GO:0016020">
    <property type="term" value="C:membrane"/>
    <property type="evidence" value="ECO:0007669"/>
    <property type="project" value="UniProtKB-SubCell"/>
</dbReference>
<feature type="region of interest" description="Disordered" evidence="6">
    <location>
        <begin position="198"/>
        <end position="286"/>
    </location>
</feature>
<evidence type="ECO:0000256" key="7">
    <source>
        <dbReference type="SAM" id="Phobius"/>
    </source>
</evidence>
<evidence type="ECO:0000256" key="6">
    <source>
        <dbReference type="SAM" id="MobiDB-lite"/>
    </source>
</evidence>
<evidence type="ECO:0000256" key="5">
    <source>
        <dbReference type="ARBA" id="ARBA00023136"/>
    </source>
</evidence>
<dbReference type="Proteomes" id="UP000041254">
    <property type="component" value="Unassembled WGS sequence"/>
</dbReference>
<dbReference type="Gene3D" id="1.20.1250.20">
    <property type="entry name" value="MFS general substrate transporter like domains"/>
    <property type="match status" value="2"/>
</dbReference>
<feature type="transmembrane region" description="Helical" evidence="7">
    <location>
        <begin position="664"/>
        <end position="685"/>
    </location>
</feature>
<dbReference type="VEuPathDB" id="CryptoDB:Vbra_14834"/>
<feature type="transmembrane region" description="Helical" evidence="7">
    <location>
        <begin position="639"/>
        <end position="658"/>
    </location>
</feature>
<evidence type="ECO:0000313" key="9">
    <source>
        <dbReference type="Proteomes" id="UP000041254"/>
    </source>
</evidence>
<dbReference type="OrthoDB" id="5086884at2759"/>
<dbReference type="Pfam" id="PF07690">
    <property type="entry name" value="MFS_1"/>
    <property type="match status" value="1"/>
</dbReference>
<dbReference type="PANTHER" id="PTHR23506">
    <property type="entry name" value="GH10249P"/>
    <property type="match status" value="1"/>
</dbReference>
<sequence>MITPVLPHLFGPQADLELAVVYMVRPAASLLSAAFVGHLVDVKGWRSTIGIPYVFFVVGAFAFLYNHPSTAPPPTEPLSAAFYAKVAVFAIGRFLQGIADSFMWAAGLTAIICTHKREHSAALGALVLTADAGSVIGPALGGFLYDGGGSWLAFGSLVLLTLSVWALAAALQPLFPTEDVMEDDLDDLLQLWSPSRAGDEVADPHRQSPTADYVPLAPSFPSPLTASHRSGEGDTDGKVGSSLLSPLKLEPRKSQEEEWVDVGGGGAIVERKPPDDHTQKRQWSSLAANDHRAVIAVDTFSALPPQSPPWDVPHMTEVDDIECNNHHPQPQPQPQPNLSLHRDNHKQFAKEQQQQEGEGDGQNDQLLDESQLSVCGRRRDSTAAPISMWLSSRASQSPSSPEAEAARPAPLERRSKTEPSVAVPTATEAVDTRKPEPPPWPRSRDSEQGVAVEGVGVGVSVGAAPSQQPAVVGLADSMASLASEAGPTSYRVLMEWHFGVLLMSELWVYCALAALFSVLPVHWKQAYNLDASRSGVLLLPLTACKVIEGLVVPIFIPFLSRKTSRPLYLLCVVSVLVGGVSLYLILRGTEGTDSEVAWLALFGVSYGIYDPLSQAFSMQYAMDRGLTSSFGKMQSCLEVAGHLGMFLGPVILGVAPALSVRTGMTAVGVCGIAVGLLAAVSFVFFRPEKFAASRRAARFHALLRLKRGMGLRKRWVARSLRHRIHVWRFRRYQSDLGGALLNQGVAESLLDRHHGDGSTPPHHMHVSVAPPPLPRIEAEEGGGAYRYQHMDMAALKEMKEEHPHLFDTL</sequence>
<dbReference type="PANTHER" id="PTHR23506:SF23">
    <property type="entry name" value="GH10249P"/>
    <property type="match status" value="1"/>
</dbReference>
<proteinExistence type="predicted"/>
<evidence type="ECO:0008006" key="10">
    <source>
        <dbReference type="Google" id="ProtNLM"/>
    </source>
</evidence>
<evidence type="ECO:0000256" key="4">
    <source>
        <dbReference type="ARBA" id="ARBA00022989"/>
    </source>
</evidence>
<dbReference type="AlphaFoldDB" id="A0A0G4FA79"/>
<keyword evidence="4 7" id="KW-1133">Transmembrane helix</keyword>
<feature type="compositionally biased region" description="Basic and acidic residues" evidence="6">
    <location>
        <begin position="269"/>
        <end position="279"/>
    </location>
</feature>
<dbReference type="InterPro" id="IPR011701">
    <property type="entry name" value="MFS"/>
</dbReference>
<feature type="transmembrane region" description="Helical" evidence="7">
    <location>
        <begin position="47"/>
        <end position="66"/>
    </location>
</feature>
<feature type="transmembrane region" description="Helical" evidence="7">
    <location>
        <begin position="598"/>
        <end position="618"/>
    </location>
</feature>
<feature type="transmembrane region" description="Helical" evidence="7">
    <location>
        <begin position="535"/>
        <end position="555"/>
    </location>
</feature>
<accession>A0A0G4FA79</accession>
<evidence type="ECO:0000313" key="8">
    <source>
        <dbReference type="EMBL" id="CEM09882.1"/>
    </source>
</evidence>
<dbReference type="InParanoid" id="A0A0G4FA79"/>
<evidence type="ECO:0000256" key="1">
    <source>
        <dbReference type="ARBA" id="ARBA00004141"/>
    </source>
</evidence>
<reference evidence="8 9" key="1">
    <citation type="submission" date="2014-11" db="EMBL/GenBank/DDBJ databases">
        <authorList>
            <person name="Zhu J."/>
            <person name="Qi W."/>
            <person name="Song R."/>
        </authorList>
    </citation>
    <scope>NUCLEOTIDE SEQUENCE [LARGE SCALE GENOMIC DNA]</scope>
</reference>
<keyword evidence="2" id="KW-0813">Transport</keyword>
<feature type="region of interest" description="Disordered" evidence="6">
    <location>
        <begin position="321"/>
        <end position="365"/>
    </location>
</feature>
<feature type="compositionally biased region" description="Basic and acidic residues" evidence="6">
    <location>
        <begin position="340"/>
        <end position="349"/>
    </location>
</feature>
<feature type="compositionally biased region" description="Basic and acidic residues" evidence="6">
    <location>
        <begin position="430"/>
        <end position="447"/>
    </location>
</feature>
<organism evidence="8 9">
    <name type="scientific">Vitrella brassicaformis (strain CCMP3155)</name>
    <dbReference type="NCBI Taxonomy" id="1169540"/>
    <lineage>
        <taxon>Eukaryota</taxon>
        <taxon>Sar</taxon>
        <taxon>Alveolata</taxon>
        <taxon>Colpodellida</taxon>
        <taxon>Vitrellaceae</taxon>
        <taxon>Vitrella</taxon>
    </lineage>
</organism>
<dbReference type="InterPro" id="IPR050930">
    <property type="entry name" value="MFS_Vesicular_Transporter"/>
</dbReference>
<evidence type="ECO:0000256" key="2">
    <source>
        <dbReference type="ARBA" id="ARBA00022448"/>
    </source>
</evidence>
<feature type="compositionally biased region" description="Low complexity" evidence="6">
    <location>
        <begin position="391"/>
        <end position="409"/>
    </location>
</feature>
<dbReference type="GO" id="GO:0022857">
    <property type="term" value="F:transmembrane transporter activity"/>
    <property type="evidence" value="ECO:0007669"/>
    <property type="project" value="InterPro"/>
</dbReference>
<feature type="region of interest" description="Disordered" evidence="6">
    <location>
        <begin position="386"/>
        <end position="449"/>
    </location>
</feature>
<feature type="transmembrane region" description="Helical" evidence="7">
    <location>
        <begin position="151"/>
        <end position="171"/>
    </location>
</feature>
<evidence type="ECO:0000256" key="3">
    <source>
        <dbReference type="ARBA" id="ARBA00022692"/>
    </source>
</evidence>
<feature type="transmembrane region" description="Helical" evidence="7">
    <location>
        <begin position="20"/>
        <end position="40"/>
    </location>
</feature>
<feature type="transmembrane region" description="Helical" evidence="7">
    <location>
        <begin position="567"/>
        <end position="586"/>
    </location>
</feature>
<feature type="transmembrane region" description="Helical" evidence="7">
    <location>
        <begin position="498"/>
        <end position="523"/>
    </location>
</feature>
<feature type="transmembrane region" description="Helical" evidence="7">
    <location>
        <begin position="123"/>
        <end position="145"/>
    </location>
</feature>
<dbReference type="CDD" id="cd06174">
    <property type="entry name" value="MFS"/>
    <property type="match status" value="1"/>
</dbReference>
<gene>
    <name evidence="8" type="ORF">Vbra_14834</name>
</gene>
<dbReference type="SUPFAM" id="SSF103473">
    <property type="entry name" value="MFS general substrate transporter"/>
    <property type="match status" value="1"/>
</dbReference>
<keyword evidence="3 7" id="KW-0812">Transmembrane</keyword>
<keyword evidence="9" id="KW-1185">Reference proteome</keyword>
<feature type="transmembrane region" description="Helical" evidence="7">
    <location>
        <begin position="86"/>
        <end position="111"/>
    </location>
</feature>
<dbReference type="EMBL" id="CDMY01000396">
    <property type="protein sequence ID" value="CEM09882.1"/>
    <property type="molecule type" value="Genomic_DNA"/>
</dbReference>
<name>A0A0G4FA79_VITBC</name>
<keyword evidence="5 7" id="KW-0472">Membrane</keyword>
<protein>
    <recommendedName>
        <fullName evidence="10">Major facilitator superfamily (MFS) profile domain-containing protein</fullName>
    </recommendedName>
</protein>
<dbReference type="InterPro" id="IPR036259">
    <property type="entry name" value="MFS_trans_sf"/>
</dbReference>